<keyword evidence="14" id="KW-0238">DNA-binding</keyword>
<dbReference type="KEGG" id="ssol:SULB_0432"/>
<dbReference type="EMBL" id="CP011057">
    <property type="protein sequence ID" value="AKA78235.1"/>
    <property type="molecule type" value="Genomic_DNA"/>
</dbReference>
<accession>A0A0E3JWA0</accession>
<organism evidence="4 15">
    <name type="scientific">Saccharolobus solfataricus</name>
    <name type="common">Sulfolobus solfataricus</name>
    <dbReference type="NCBI Taxonomy" id="2287"/>
    <lineage>
        <taxon>Archaea</taxon>
        <taxon>Thermoproteota</taxon>
        <taxon>Thermoprotei</taxon>
        <taxon>Sulfolobales</taxon>
        <taxon>Sulfolobaceae</taxon>
        <taxon>Saccharolobus</taxon>
    </lineage>
</organism>
<feature type="domain" description="ChsH2 C-terminal OB-fold" evidence="1">
    <location>
        <begin position="58"/>
        <end position="117"/>
    </location>
</feature>
<dbReference type="Pfam" id="PF01796">
    <property type="entry name" value="OB_ChsH2_C"/>
    <property type="match status" value="1"/>
</dbReference>
<reference evidence="4" key="5">
    <citation type="submission" date="2018-10" db="EMBL/GenBank/DDBJ databases">
        <authorList>
            <person name="McCarthy S."/>
            <person name="Gradnigo J."/>
            <person name="Johnson T."/>
            <person name="Payne S."/>
            <person name="Lipzen A."/>
            <person name="Schackwitz W."/>
            <person name="Martin J."/>
            <person name="Moriyama E."/>
            <person name="Blum P."/>
        </authorList>
    </citation>
    <scope>NUCLEOTIDE SEQUENCE</scope>
    <source>
        <strain evidence="3">SARC-B</strain>
        <strain evidence="4">SARC-C</strain>
        <strain evidence="5">SULA</strain>
    </source>
</reference>
<evidence type="ECO:0000313" key="7">
    <source>
        <dbReference type="EMBL" id="AZF69973.1"/>
    </source>
</evidence>
<evidence type="ECO:0000313" key="9">
    <source>
        <dbReference type="EMBL" id="AZF75214.1"/>
    </source>
</evidence>
<evidence type="ECO:0000313" key="24">
    <source>
        <dbReference type="Proteomes" id="UP000278715"/>
    </source>
</evidence>
<dbReference type="GO" id="GO:0003677">
    <property type="term" value="F:DNA binding"/>
    <property type="evidence" value="ECO:0007669"/>
    <property type="project" value="UniProtKB-KW"/>
</dbReference>
<gene>
    <name evidence="13" type="ORF">HFC64_08470</name>
    <name evidence="14" type="ORF">SSOP1_2753</name>
    <name evidence="5" type="ORF">SULA_0430</name>
    <name evidence="3" type="ORF">SULB_0432</name>
    <name evidence="4" type="ORF">SULC_0430</name>
    <name evidence="6" type="ORF">SULG_02195</name>
    <name evidence="7" type="ORF">SULH_02195</name>
    <name evidence="8" type="ORF">SULI_02195</name>
    <name evidence="9" type="ORF">SULM_02195</name>
    <name evidence="10" type="ORF">SULN_02195</name>
    <name evidence="11" type="ORF">SULO_02205</name>
    <name evidence="12" type="ORF">SULZ_02205</name>
</gene>
<evidence type="ECO:0000313" key="21">
    <source>
        <dbReference type="Proteomes" id="UP000273194"/>
    </source>
</evidence>
<evidence type="ECO:0000313" key="10">
    <source>
        <dbReference type="EMBL" id="AZF77822.1"/>
    </source>
</evidence>
<dbReference type="Gene3D" id="6.10.30.10">
    <property type="match status" value="1"/>
</dbReference>
<dbReference type="Proteomes" id="UP000594632">
    <property type="component" value="Chromosome"/>
</dbReference>
<dbReference type="RefSeq" id="WP_009989352.1">
    <property type="nucleotide sequence ID" value="NZ_CP011055.2"/>
</dbReference>
<dbReference type="EMBL" id="CP033236">
    <property type="protein sequence ID" value="AZF69973.1"/>
    <property type="molecule type" value="Genomic_DNA"/>
</dbReference>
<dbReference type="EMBL" id="LT549890">
    <property type="protein sequence ID" value="SAI86307.1"/>
    <property type="molecule type" value="Genomic_DNA"/>
</dbReference>
<evidence type="ECO:0000313" key="22">
    <source>
        <dbReference type="Proteomes" id="UP000273443"/>
    </source>
</evidence>
<evidence type="ECO:0000313" key="26">
    <source>
        <dbReference type="Proteomes" id="UP000594632"/>
    </source>
</evidence>
<dbReference type="EMBL" id="CP033238">
    <property type="protein sequence ID" value="AZF75214.1"/>
    <property type="molecule type" value="Genomic_DNA"/>
</dbReference>
<dbReference type="Proteomes" id="UP000033057">
    <property type="component" value="Chromosome"/>
</dbReference>
<evidence type="ECO:0000313" key="13">
    <source>
        <dbReference type="EMBL" id="QPG49839.1"/>
    </source>
</evidence>
<evidence type="ECO:0000313" key="17">
    <source>
        <dbReference type="Proteomes" id="UP000033106"/>
    </source>
</evidence>
<sequence>MQIDAIPLSIKYKIKYPDEFIEAVKRGEIVATKCKNCGSVYFPPQKDCYNCGKNEMEWIKVSNEGEIMTYSVVSQKPQGFENYEDYVIGIVKTKDGINIMAWIKGQPKVGNKVRLTTDGMRIIGEVIR</sequence>
<dbReference type="SUPFAM" id="SSF50249">
    <property type="entry name" value="Nucleic acid-binding proteins"/>
    <property type="match status" value="1"/>
</dbReference>
<dbReference type="InterPro" id="IPR012340">
    <property type="entry name" value="NA-bd_OB-fold"/>
</dbReference>
<name>A0A0E3JWA0_SACSO</name>
<dbReference type="KEGG" id="ssoa:SULA_0430"/>
<evidence type="ECO:0000313" key="18">
    <source>
        <dbReference type="Proteomes" id="UP000076770"/>
    </source>
</evidence>
<dbReference type="GeneID" id="44128356"/>
<dbReference type="EMBL" id="CP011055">
    <property type="protein sequence ID" value="AKA72843.1"/>
    <property type="molecule type" value="Genomic_DNA"/>
</dbReference>
<dbReference type="PANTHER" id="PTHR34075:SF6">
    <property type="entry name" value="DNA-BINDING PROTEIN"/>
    <property type="match status" value="1"/>
</dbReference>
<dbReference type="OMA" id="YTSELEW"/>
<evidence type="ECO:0000313" key="5">
    <source>
        <dbReference type="EMBL" id="AKA78235.1"/>
    </source>
</evidence>
<dbReference type="EMBL" id="CP033240">
    <property type="protein sequence ID" value="AZF80430.1"/>
    <property type="molecule type" value="Genomic_DNA"/>
</dbReference>
<evidence type="ECO:0000313" key="25">
    <source>
        <dbReference type="Proteomes" id="UP000282269"/>
    </source>
</evidence>
<evidence type="ECO:0000313" key="6">
    <source>
        <dbReference type="EMBL" id="AZF67353.1"/>
    </source>
</evidence>
<dbReference type="Proteomes" id="UP000282269">
    <property type="component" value="Chromosome"/>
</dbReference>
<dbReference type="OrthoDB" id="9573at2157"/>
<evidence type="ECO:0000259" key="2">
    <source>
        <dbReference type="Pfam" id="PF12172"/>
    </source>
</evidence>
<dbReference type="InterPro" id="IPR022002">
    <property type="entry name" value="ChsH2_Znr"/>
</dbReference>
<dbReference type="Proteomes" id="UP000275843">
    <property type="component" value="Chromosome"/>
</dbReference>
<reference evidence="18" key="2">
    <citation type="submission" date="2016-04" db="EMBL/GenBank/DDBJ databases">
        <authorList>
            <person name="Shah S.A."/>
            <person name="Garrett R.A."/>
        </authorList>
    </citation>
    <scope>NUCLEOTIDE SEQUENCE [LARGE SCALE GENOMIC DNA]</scope>
    <source>
        <strain evidence="18">ATCC 35091 / DSM 1616 / JCM 8930 / NBRC 15331 / P1</strain>
    </source>
</reference>
<reference evidence="19 20" key="4">
    <citation type="journal article" date="2018" name="Proc. Natl. Acad. Sci. U.S.A.">
        <title>Nonmutational mechanism of inheritance in the Archaeon Sulfolobus solfataricus.</title>
        <authorList>
            <person name="Payne S."/>
            <person name="McCarthy S."/>
            <person name="Johnson T."/>
            <person name="North E."/>
            <person name="Blum P."/>
        </authorList>
    </citation>
    <scope>NUCLEOTIDE SEQUENCE [LARGE SCALE GENOMIC DNA]</scope>
    <source>
        <strain evidence="7 19">SARC-H</strain>
        <strain evidence="8 23">SARC-I</strain>
        <strain evidence="10 24">SARC-N</strain>
        <strain evidence="11 25">SARC-O</strain>
        <strain evidence="12 20">SUL120</strain>
        <strain evidence="6 21">SULG</strain>
        <strain evidence="9 22">SULM</strain>
    </source>
</reference>
<dbReference type="InterPro" id="IPR002878">
    <property type="entry name" value="ChsH2_C"/>
</dbReference>
<proteinExistence type="predicted"/>
<evidence type="ECO:0000313" key="16">
    <source>
        <dbReference type="Proteomes" id="UP000033085"/>
    </source>
</evidence>
<evidence type="ECO:0000313" key="8">
    <source>
        <dbReference type="EMBL" id="AZF72593.1"/>
    </source>
</evidence>
<dbReference type="EMBL" id="CP033239">
    <property type="protein sequence ID" value="AZF77822.1"/>
    <property type="molecule type" value="Genomic_DNA"/>
</dbReference>
<dbReference type="EMBL" id="CP011056">
    <property type="protein sequence ID" value="AKA75542.1"/>
    <property type="molecule type" value="Genomic_DNA"/>
</dbReference>
<dbReference type="Proteomes" id="UP000273194">
    <property type="component" value="Chromosome"/>
</dbReference>
<evidence type="ECO:0000259" key="1">
    <source>
        <dbReference type="Pfam" id="PF01796"/>
    </source>
</evidence>
<evidence type="ECO:0000313" key="20">
    <source>
        <dbReference type="Proteomes" id="UP000269431"/>
    </source>
</evidence>
<dbReference type="Proteomes" id="UP000273443">
    <property type="component" value="Chromosome"/>
</dbReference>
<dbReference type="Pfam" id="PF12172">
    <property type="entry name" value="zf-ChsH2"/>
    <property type="match status" value="1"/>
</dbReference>
<evidence type="ECO:0000313" key="23">
    <source>
        <dbReference type="Proteomes" id="UP000275843"/>
    </source>
</evidence>
<evidence type="ECO:0000313" key="19">
    <source>
        <dbReference type="Proteomes" id="UP000267993"/>
    </source>
</evidence>
<dbReference type="Proteomes" id="UP000033085">
    <property type="component" value="Chromosome"/>
</dbReference>
<reference evidence="15 16" key="1">
    <citation type="journal article" date="2015" name="Genome Announc.">
        <title>Complete Genome Sequence of Sulfolobus solfataricus Strain 98/2 and Evolved Derivatives.</title>
        <authorList>
            <person name="McCarthy S."/>
            <person name="Gradnigo J."/>
            <person name="Johnson T."/>
            <person name="Payne S."/>
            <person name="Lipzen A."/>
            <person name="Martin J."/>
            <person name="Schackwitz W."/>
            <person name="Moriyama E."/>
            <person name="Blum P."/>
        </authorList>
    </citation>
    <scope>NUCLEOTIDE SEQUENCE [LARGE SCALE GENOMIC DNA]</scope>
    <source>
        <strain evidence="15">98/2 SULC</strain>
        <strain evidence="3">SARC-B</strain>
        <strain evidence="4">SARC-C</strain>
        <strain evidence="5 17">SULA</strain>
        <strain evidence="16">SULB</strain>
    </source>
</reference>
<evidence type="ECO:0000313" key="11">
    <source>
        <dbReference type="EMBL" id="AZF80430.1"/>
    </source>
</evidence>
<feature type="domain" description="ChsH2 rubredoxin-like zinc ribbon" evidence="2">
    <location>
        <begin position="22"/>
        <end position="56"/>
    </location>
</feature>
<dbReference type="EMBL" id="CP033241">
    <property type="protein sequence ID" value="AZF83038.1"/>
    <property type="molecule type" value="Genomic_DNA"/>
</dbReference>
<evidence type="ECO:0000313" key="3">
    <source>
        <dbReference type="EMBL" id="AKA72843.1"/>
    </source>
</evidence>
<dbReference type="Proteomes" id="UP000033106">
    <property type="component" value="Chromosome"/>
</dbReference>
<dbReference type="EMBL" id="CP050869">
    <property type="protein sequence ID" value="QPG49839.1"/>
    <property type="molecule type" value="Genomic_DNA"/>
</dbReference>
<dbReference type="Proteomes" id="UP000267993">
    <property type="component" value="Chromosome"/>
</dbReference>
<dbReference type="SMR" id="A0A0E3JWA0"/>
<dbReference type="GeneID" id="1452665"/>
<dbReference type="Proteomes" id="UP000076770">
    <property type="component" value="Chromosome i"/>
</dbReference>
<dbReference type="PATRIC" id="fig|2287.6.peg.445"/>
<dbReference type="AlphaFoldDB" id="A0A0E3JWA0"/>
<evidence type="ECO:0000313" key="15">
    <source>
        <dbReference type="Proteomes" id="UP000033057"/>
    </source>
</evidence>
<evidence type="ECO:0000313" key="4">
    <source>
        <dbReference type="EMBL" id="AKA75542.1"/>
    </source>
</evidence>
<dbReference type="Proteomes" id="UP000278715">
    <property type="component" value="Chromosome"/>
</dbReference>
<dbReference type="EMBL" id="CP033235">
    <property type="protein sequence ID" value="AZF67353.1"/>
    <property type="molecule type" value="Genomic_DNA"/>
</dbReference>
<dbReference type="PANTHER" id="PTHR34075">
    <property type="entry name" value="BLR3430 PROTEIN"/>
    <property type="match status" value="1"/>
</dbReference>
<reference evidence="14" key="3">
    <citation type="submission" date="2016-04" db="EMBL/GenBank/DDBJ databases">
        <authorList>
            <person name="Evans L.H."/>
            <person name="Alamgir A."/>
            <person name="Owens N."/>
            <person name="Weber N.D."/>
            <person name="Virtaneva K."/>
            <person name="Barbian K."/>
            <person name="Babar A."/>
            <person name="Rosenke K."/>
        </authorList>
    </citation>
    <scope>NUCLEOTIDE SEQUENCE</scope>
    <source>
        <strain evidence="14">P1</strain>
    </source>
</reference>
<dbReference type="Proteomes" id="UP000269431">
    <property type="component" value="Chromosome"/>
</dbReference>
<dbReference type="InterPro" id="IPR052513">
    <property type="entry name" value="Thioester_dehydratase-like"/>
</dbReference>
<dbReference type="EMBL" id="CP033237">
    <property type="protein sequence ID" value="AZF72593.1"/>
    <property type="molecule type" value="Genomic_DNA"/>
</dbReference>
<evidence type="ECO:0000313" key="12">
    <source>
        <dbReference type="EMBL" id="AZF83038.1"/>
    </source>
</evidence>
<reference evidence="13 26" key="6">
    <citation type="journal article" date="2020" name="Nat. Commun.">
        <title>The structures of two archaeal type IV pili illuminate evolutionary relationships.</title>
        <authorList>
            <person name="Wang F."/>
            <person name="Baquero D.P."/>
            <person name="Su Z."/>
            <person name="Beltran L.C."/>
            <person name="Prangishvili D."/>
            <person name="Krupovic M."/>
            <person name="Egelman E.H."/>
        </authorList>
    </citation>
    <scope>NUCLEOTIDE SEQUENCE [LARGE SCALE GENOMIC DNA]</scope>
    <source>
        <strain evidence="13 26">POZ149</strain>
    </source>
</reference>
<dbReference type="KEGG" id="ssof:SULC_0430"/>
<protein>
    <submittedName>
        <fullName evidence="14">DNA-binding protein</fullName>
    </submittedName>
    <submittedName>
        <fullName evidence="4">Zn-ribbon domain-containing OB-fold protein</fullName>
    </submittedName>
</protein>
<evidence type="ECO:0000313" key="14">
    <source>
        <dbReference type="EMBL" id="SAI86307.1"/>
    </source>
</evidence>